<accession>A0A084QNG3</accession>
<dbReference type="InParanoid" id="A0A084QNG3"/>
<evidence type="ECO:0000256" key="1">
    <source>
        <dbReference type="PROSITE-ProRule" id="PRU00023"/>
    </source>
</evidence>
<sequence>MDPVTVLGAVAATSQLVTQTSNLSTLAADTYHSFRNAPRDLDQLRKRVELLKSKLLQIEQFGDGLRGTDIEALFPQDHRLWYSNTLAESVKSLNKLRSLRDSSRSGSARGKLAWAALDKRKADRIMVDLAETGESLNQALQIFSVRLGTLNHTSLGAFKVGQDAIHANGVQLQSSMHELQRVQTLTLSKLEEGNQSYTDLLRTEQAERAEDRKAIQAMREEMLRMRDMMQLSQLSFSSASTLVSRHNTLSIPERNGTMEDHTSKGAEANAISANTSQIVNWDWTRTVSLLEWKSRNGGANTNPISINGRSKEQQPGILSTNVRFKRKIRGKRIDIVVRTSLRILGNRILEGELQIRLLASAWLSMPWLGVSLSTNLIRPSDAPIFAAIWRLDLDRVKRLINYGEASIHDIIAGDGSTLLTLALEAAPSTLDPESQEKQDQLAACEAILTYLLREGCDPNVQRKTIFDTQSLIAASLSSGGTKIPELLFNFGADPEWTPAFKYLSGASEDIMRTQLKLFHSWDILQWSTPEDCLERQNILVAYCKIGDVDLIIPQLEDGSLDINNTGLLSPTPLQLALKHGNLELAAVLLEYGADLELYPCRITDVEEYDGGSPEDSPLAYVLRRSKELHNAHFLLSYGADPGSTWDELFGCAFTNECVKAGEFSWDTLVGVATHMLLHNASCHFSVSERKSASDFSTLPDLYRARRMAMVHTNTQLNVPAQQHVTWTDRGVISLDTLDKDGELYREHVIKKSRDKGSKQARTTVFGAGRRASFEDKDSSSGSDSEYDRDIRQEDLESFKVARKPAWQRKDDAAAHNDQAQQHRAQCDKLGFQDVVSTRKGRRQLSKFPLAVAYHTAVRLAGYRADIDDDGDIWWSDDDGDRYFDAHDNITDEEEACVMCLRPGDWGLEGMQRRKAAGLAAVRKYRERNKGWGY</sequence>
<dbReference type="Gene3D" id="1.25.40.20">
    <property type="entry name" value="Ankyrin repeat-containing domain"/>
    <property type="match status" value="2"/>
</dbReference>
<dbReference type="OMA" id="CHEASIN"/>
<keyword evidence="4" id="KW-1185">Reference proteome</keyword>
<feature type="region of interest" description="Disordered" evidence="2">
    <location>
        <begin position="806"/>
        <end position="825"/>
    </location>
</feature>
<feature type="repeat" description="ANK" evidence="1">
    <location>
        <begin position="568"/>
        <end position="600"/>
    </location>
</feature>
<protein>
    <submittedName>
        <fullName evidence="3">Uncharacterized protein</fullName>
    </submittedName>
</protein>
<name>A0A084QNG3_STAC4</name>
<dbReference type="HOGENOM" id="CLU_326248_0_0_1"/>
<evidence type="ECO:0000256" key="2">
    <source>
        <dbReference type="SAM" id="MobiDB-lite"/>
    </source>
</evidence>
<dbReference type="Proteomes" id="UP000028524">
    <property type="component" value="Unassembled WGS sequence"/>
</dbReference>
<feature type="region of interest" description="Disordered" evidence="2">
    <location>
        <begin position="751"/>
        <end position="788"/>
    </location>
</feature>
<organism evidence="3 4">
    <name type="scientific">Stachybotrys chlorohalonatus (strain IBT 40285)</name>
    <dbReference type="NCBI Taxonomy" id="1283841"/>
    <lineage>
        <taxon>Eukaryota</taxon>
        <taxon>Fungi</taxon>
        <taxon>Dikarya</taxon>
        <taxon>Ascomycota</taxon>
        <taxon>Pezizomycotina</taxon>
        <taxon>Sordariomycetes</taxon>
        <taxon>Hypocreomycetidae</taxon>
        <taxon>Hypocreales</taxon>
        <taxon>Stachybotryaceae</taxon>
        <taxon>Stachybotrys</taxon>
    </lineage>
</organism>
<dbReference type="InterPro" id="IPR002110">
    <property type="entry name" value="Ankyrin_rpt"/>
</dbReference>
<dbReference type="SMART" id="SM00248">
    <property type="entry name" value="ANK"/>
    <property type="match status" value="4"/>
</dbReference>
<dbReference type="InterPro" id="IPR036770">
    <property type="entry name" value="Ankyrin_rpt-contain_sf"/>
</dbReference>
<evidence type="ECO:0000313" key="4">
    <source>
        <dbReference type="Proteomes" id="UP000028524"/>
    </source>
</evidence>
<dbReference type="PROSITE" id="PS50088">
    <property type="entry name" value="ANK_REPEAT"/>
    <property type="match status" value="1"/>
</dbReference>
<dbReference type="AlphaFoldDB" id="A0A084QNG3"/>
<keyword evidence="1" id="KW-0040">ANK repeat</keyword>
<dbReference type="PROSITE" id="PS50297">
    <property type="entry name" value="ANK_REP_REGION"/>
    <property type="match status" value="1"/>
</dbReference>
<evidence type="ECO:0000313" key="3">
    <source>
        <dbReference type="EMBL" id="KFA65498.1"/>
    </source>
</evidence>
<gene>
    <name evidence="3" type="ORF">S40285_09845</name>
</gene>
<dbReference type="EMBL" id="KL660597">
    <property type="protein sequence ID" value="KFA65498.1"/>
    <property type="molecule type" value="Genomic_DNA"/>
</dbReference>
<dbReference type="OrthoDB" id="5095938at2759"/>
<dbReference type="Pfam" id="PF00023">
    <property type="entry name" value="Ank"/>
    <property type="match status" value="1"/>
</dbReference>
<dbReference type="STRING" id="1283841.A0A084QNG3"/>
<proteinExistence type="predicted"/>
<dbReference type="SUPFAM" id="SSF48403">
    <property type="entry name" value="Ankyrin repeat"/>
    <property type="match status" value="1"/>
</dbReference>
<reference evidence="3 4" key="1">
    <citation type="journal article" date="2014" name="BMC Genomics">
        <title>Comparative genome sequencing reveals chemotype-specific gene clusters in the toxigenic black mold Stachybotrys.</title>
        <authorList>
            <person name="Semeiks J."/>
            <person name="Borek D."/>
            <person name="Otwinowski Z."/>
            <person name="Grishin N.V."/>
        </authorList>
    </citation>
    <scope>NUCLEOTIDE SEQUENCE [LARGE SCALE GENOMIC DNA]</scope>
    <source>
        <strain evidence="3 4">IBT 40285</strain>
    </source>
</reference>